<sequence>MLFQENKFSQKLFLDKSVLEIGCNQGLTTLQLSKFAKKVTAIDNNKNHIYFAKKLRIKKNIKYFQVEMFNKKAMYKLGKFEIIYLREIFNFLKINDKKKIIKILQKNLKANGKIIITDFYSSVFVRKKIINFIRLNNFDIFSIDKRSIIYHFQGKRDLKIFFNKFNMNLSIFTKDPLTKHIGFLSKLIEYIYPCKYTAIVKKK</sequence>
<evidence type="ECO:0000313" key="4">
    <source>
        <dbReference type="Proteomes" id="UP000005306"/>
    </source>
</evidence>
<dbReference type="RefSeq" id="WP_006997349.1">
    <property type="nucleotide sequence ID" value="NZ_CH724130.1"/>
</dbReference>
<dbReference type="Pfam" id="PF13847">
    <property type="entry name" value="Methyltransf_31"/>
    <property type="match status" value="1"/>
</dbReference>
<dbReference type="PANTHER" id="PTHR43861:SF3">
    <property type="entry name" value="PUTATIVE (AFU_ORTHOLOGUE AFUA_2G14390)-RELATED"/>
    <property type="match status" value="1"/>
</dbReference>
<gene>
    <name evidence="3" type="ORF">PU1002_03556</name>
</gene>
<dbReference type="SUPFAM" id="SSF53335">
    <property type="entry name" value="S-adenosyl-L-methionine-dependent methyltransferases"/>
    <property type="match status" value="1"/>
</dbReference>
<evidence type="ECO:0000259" key="2">
    <source>
        <dbReference type="Pfam" id="PF13847"/>
    </source>
</evidence>
<dbReference type="GeneID" id="66295059"/>
<evidence type="ECO:0000256" key="1">
    <source>
        <dbReference type="ARBA" id="ARBA00022679"/>
    </source>
</evidence>
<dbReference type="PANTHER" id="PTHR43861">
    <property type="entry name" value="TRANS-ACONITATE 2-METHYLTRANSFERASE-RELATED"/>
    <property type="match status" value="1"/>
</dbReference>
<dbReference type="GO" id="GO:0016740">
    <property type="term" value="F:transferase activity"/>
    <property type="evidence" value="ECO:0007669"/>
    <property type="project" value="UniProtKB-KW"/>
</dbReference>
<accession>Q1V1W6</accession>
<organism evidence="3 4">
    <name type="scientific">Pelagibacter ubique (strain HTCC1002)</name>
    <dbReference type="NCBI Taxonomy" id="314261"/>
    <lineage>
        <taxon>Bacteria</taxon>
        <taxon>Pseudomonadati</taxon>
        <taxon>Pseudomonadota</taxon>
        <taxon>Alphaproteobacteria</taxon>
        <taxon>Candidatus Pelagibacterales</taxon>
        <taxon>Candidatus Pelagibacteraceae</taxon>
        <taxon>Candidatus Pelagibacter</taxon>
    </lineage>
</organism>
<dbReference type="Proteomes" id="UP000005306">
    <property type="component" value="Unassembled WGS sequence"/>
</dbReference>
<evidence type="ECO:0000313" key="3">
    <source>
        <dbReference type="EMBL" id="EAS84762.1"/>
    </source>
</evidence>
<reference evidence="3 4" key="1">
    <citation type="submission" date="2006-04" db="EMBL/GenBank/DDBJ databases">
        <authorList>
            <person name="Giovannoni S.J."/>
            <person name="Cho J.-C."/>
            <person name="Ferriera S."/>
            <person name="Johnson J."/>
            <person name="Kravitz S."/>
            <person name="Halpern A."/>
            <person name="Remington K."/>
            <person name="Beeson K."/>
            <person name="Tran B."/>
            <person name="Rogers Y.-H."/>
            <person name="Friedman R."/>
            <person name="Venter J.C."/>
        </authorList>
    </citation>
    <scope>NUCLEOTIDE SEQUENCE [LARGE SCALE GENOMIC DNA]</scope>
    <source>
        <strain evidence="3 4">HTCC1002</strain>
    </source>
</reference>
<dbReference type="HOGENOM" id="CLU_1346856_0_0_5"/>
<dbReference type="AlphaFoldDB" id="Q1V1W6"/>
<dbReference type="InterPro" id="IPR029063">
    <property type="entry name" value="SAM-dependent_MTases_sf"/>
</dbReference>
<protein>
    <submittedName>
        <fullName evidence="3">CMAS family protein</fullName>
    </submittedName>
</protein>
<dbReference type="Gene3D" id="3.40.50.150">
    <property type="entry name" value="Vaccinia Virus protein VP39"/>
    <property type="match status" value="1"/>
</dbReference>
<feature type="domain" description="Methyltransferase" evidence="2">
    <location>
        <begin position="16"/>
        <end position="120"/>
    </location>
</feature>
<proteinExistence type="predicted"/>
<dbReference type="InterPro" id="IPR025714">
    <property type="entry name" value="Methyltranfer_dom"/>
</dbReference>
<comment type="caution">
    <text evidence="3">The sequence shown here is derived from an EMBL/GenBank/DDBJ whole genome shotgun (WGS) entry which is preliminary data.</text>
</comment>
<keyword evidence="1" id="KW-0808">Transferase</keyword>
<name>Q1V1W6_PELU1</name>
<dbReference type="EMBL" id="AAPV01000001">
    <property type="protein sequence ID" value="EAS84762.1"/>
    <property type="molecule type" value="Genomic_DNA"/>
</dbReference>